<keyword evidence="13" id="KW-1185">Reference proteome</keyword>
<comment type="subcellular location">
    <subcellularLocation>
        <location evidence="1">Secreted</location>
        <location evidence="1">Cell wall</location>
    </subcellularLocation>
</comment>
<keyword evidence="10" id="KW-0624">Polysaccharide degradation</keyword>
<evidence type="ECO:0000256" key="10">
    <source>
        <dbReference type="ARBA" id="ARBA00023326"/>
    </source>
</evidence>
<evidence type="ECO:0000313" key="13">
    <source>
        <dbReference type="Proteomes" id="UP001360560"/>
    </source>
</evidence>
<dbReference type="AlphaFoldDB" id="A0AAV5QLN1"/>
<dbReference type="GO" id="GO:0016798">
    <property type="term" value="F:hydrolase activity, acting on glycosyl bonds"/>
    <property type="evidence" value="ECO:0007669"/>
    <property type="project" value="UniProtKB-KW"/>
</dbReference>
<evidence type="ECO:0000256" key="2">
    <source>
        <dbReference type="ARBA" id="ARBA00010579"/>
    </source>
</evidence>
<organism evidence="12 13">
    <name type="scientific">Saccharomycopsis crataegensis</name>
    <dbReference type="NCBI Taxonomy" id="43959"/>
    <lineage>
        <taxon>Eukaryota</taxon>
        <taxon>Fungi</taxon>
        <taxon>Dikarya</taxon>
        <taxon>Ascomycota</taxon>
        <taxon>Saccharomycotina</taxon>
        <taxon>Saccharomycetes</taxon>
        <taxon>Saccharomycopsidaceae</taxon>
        <taxon>Saccharomycopsis</taxon>
    </lineage>
</organism>
<accession>A0AAV5QLN1</accession>
<dbReference type="GO" id="GO:0000272">
    <property type="term" value="P:polysaccharide catabolic process"/>
    <property type="evidence" value="ECO:0007669"/>
    <property type="project" value="UniProtKB-KW"/>
</dbReference>
<evidence type="ECO:0000256" key="1">
    <source>
        <dbReference type="ARBA" id="ARBA00004191"/>
    </source>
</evidence>
<evidence type="ECO:0000256" key="4">
    <source>
        <dbReference type="ARBA" id="ARBA00022525"/>
    </source>
</evidence>
<dbReference type="GO" id="GO:0009277">
    <property type="term" value="C:fungal-type cell wall"/>
    <property type="evidence" value="ECO:0007669"/>
    <property type="project" value="TreeGrafter"/>
</dbReference>
<dbReference type="InterPro" id="IPR005556">
    <property type="entry name" value="SUN"/>
</dbReference>
<dbReference type="RefSeq" id="XP_064852491.1">
    <property type="nucleotide sequence ID" value="XM_064996419.1"/>
</dbReference>
<evidence type="ECO:0000256" key="5">
    <source>
        <dbReference type="ARBA" id="ARBA00022729"/>
    </source>
</evidence>
<evidence type="ECO:0000256" key="7">
    <source>
        <dbReference type="ARBA" id="ARBA00023277"/>
    </source>
</evidence>
<keyword evidence="8" id="KW-0326">Glycosidase</keyword>
<keyword evidence="6" id="KW-0378">Hydrolase</keyword>
<dbReference type="Proteomes" id="UP001360560">
    <property type="component" value="Unassembled WGS sequence"/>
</dbReference>
<name>A0AAV5QLN1_9ASCO</name>
<feature type="chain" id="PRO_5043528958" evidence="11">
    <location>
        <begin position="21"/>
        <end position="455"/>
    </location>
</feature>
<keyword evidence="4" id="KW-0964">Secreted</keyword>
<comment type="caution">
    <text evidence="12">The sequence shown here is derived from an EMBL/GenBank/DDBJ whole genome shotgun (WGS) entry which is preliminary data.</text>
</comment>
<dbReference type="Pfam" id="PF03856">
    <property type="entry name" value="SUN"/>
    <property type="match status" value="1"/>
</dbReference>
<evidence type="ECO:0000256" key="3">
    <source>
        <dbReference type="ARBA" id="ARBA00022512"/>
    </source>
</evidence>
<evidence type="ECO:0000256" key="9">
    <source>
        <dbReference type="ARBA" id="ARBA00023316"/>
    </source>
</evidence>
<sequence length="455" mass="47317">MRSLSIHSLACLLTVPAVLAVPVLPVLVGQRTASNGAIMPIGSTLSTVIRGTAASSQVIVTVTETYRSTSIEEVQATVDTTVYVTDQPATSSSSTTTTKTFATANENKVVSEKSTSATSAAHTTAAATGTNSLFSISPKQSSKIASSVTASLSPAEATALSASVLMDGFDIESVNGDLKDFVNPTEKFVDGTIKCSSFPAGQGVISIPWIGYGGWTSIQQSTEGGSTSGVCTDGLYCSYACQAGMSKTQWPAAQPGDLESRGGLLCKNGYLYRTNTASDYLCEWGENSSYAVSKLDKVVSLCRTDYPGSENMNIPTRLMPNSKKPMSVVIEAGYYTWNGGKTSAQYYVNDAGVDVVEGCVWGNASSTIGNWAPVVLGAGYTENKTWLSIIPNPNNEKAPNYDLVIEAEDGATISGDCWYKNGVYSGGPGSKSDGCTAAITGGTANFVFSAVGTAS</sequence>
<feature type="signal peptide" evidence="11">
    <location>
        <begin position="1"/>
        <end position="20"/>
    </location>
</feature>
<evidence type="ECO:0000256" key="6">
    <source>
        <dbReference type="ARBA" id="ARBA00022801"/>
    </source>
</evidence>
<keyword evidence="3" id="KW-0134">Cell wall</keyword>
<dbReference type="PANTHER" id="PTHR31316:SF0">
    <property type="entry name" value="SECRETED BETA-GLUCOSIDASE SIM1-RELATED"/>
    <property type="match status" value="1"/>
</dbReference>
<evidence type="ECO:0000313" key="12">
    <source>
        <dbReference type="EMBL" id="GMM35491.1"/>
    </source>
</evidence>
<comment type="similarity">
    <text evidence="2">Belongs to the SUN family.</text>
</comment>
<gene>
    <name evidence="12" type="ORF">DASC09_028160</name>
</gene>
<protein>
    <submittedName>
        <fullName evidence="12">Uncharacterized protein</fullName>
    </submittedName>
</protein>
<evidence type="ECO:0000256" key="8">
    <source>
        <dbReference type="ARBA" id="ARBA00023295"/>
    </source>
</evidence>
<dbReference type="InterPro" id="IPR051526">
    <property type="entry name" value="Beta-Glucosidase_SUN"/>
</dbReference>
<keyword evidence="9" id="KW-0961">Cell wall biogenesis/degradation</keyword>
<dbReference type="EMBL" id="BTFZ01000006">
    <property type="protein sequence ID" value="GMM35491.1"/>
    <property type="molecule type" value="Genomic_DNA"/>
</dbReference>
<evidence type="ECO:0000256" key="11">
    <source>
        <dbReference type="SAM" id="SignalP"/>
    </source>
</evidence>
<keyword evidence="5 11" id="KW-0732">Signal</keyword>
<dbReference type="GeneID" id="90073470"/>
<dbReference type="PANTHER" id="PTHR31316">
    <property type="entry name" value="BETA-GLUCOSIDASE-LIKE PROTEIN NCA3, MITOCHONDRIAL-RELATED"/>
    <property type="match status" value="1"/>
</dbReference>
<reference evidence="12 13" key="1">
    <citation type="journal article" date="2023" name="Elife">
        <title>Identification of key yeast species and microbe-microbe interactions impacting larval growth of Drosophila in the wild.</title>
        <authorList>
            <person name="Mure A."/>
            <person name="Sugiura Y."/>
            <person name="Maeda R."/>
            <person name="Honda K."/>
            <person name="Sakurai N."/>
            <person name="Takahashi Y."/>
            <person name="Watada M."/>
            <person name="Katoh T."/>
            <person name="Gotoh A."/>
            <person name="Gotoh Y."/>
            <person name="Taniguchi I."/>
            <person name="Nakamura K."/>
            <person name="Hayashi T."/>
            <person name="Katayama T."/>
            <person name="Uemura T."/>
            <person name="Hattori Y."/>
        </authorList>
    </citation>
    <scope>NUCLEOTIDE SEQUENCE [LARGE SCALE GENOMIC DNA]</scope>
    <source>
        <strain evidence="12 13">SC-9</strain>
    </source>
</reference>
<dbReference type="GO" id="GO:0009986">
    <property type="term" value="C:cell surface"/>
    <property type="evidence" value="ECO:0007669"/>
    <property type="project" value="TreeGrafter"/>
</dbReference>
<keyword evidence="7" id="KW-0119">Carbohydrate metabolism</keyword>
<proteinExistence type="inferred from homology"/>
<dbReference type="GO" id="GO:0031505">
    <property type="term" value="P:fungal-type cell wall organization"/>
    <property type="evidence" value="ECO:0007669"/>
    <property type="project" value="TreeGrafter"/>
</dbReference>